<evidence type="ECO:0000259" key="1">
    <source>
        <dbReference type="PROSITE" id="PS51384"/>
    </source>
</evidence>
<proteinExistence type="predicted"/>
<dbReference type="PANTHER" id="PTHR30157:SF0">
    <property type="entry name" value="NADPH-DEPENDENT FERRIC-CHELATE REDUCTASE"/>
    <property type="match status" value="1"/>
</dbReference>
<evidence type="ECO:0000313" key="3">
    <source>
        <dbReference type="Proteomes" id="UP000542813"/>
    </source>
</evidence>
<sequence length="303" mass="32430">MRGDGARPAPRVRGVRLSYSELRVAGCELVTPRMRRIVFDGDGLAAFTPVAPDQQVKLFFARDGGAPEVPDPPAALDDVAGWYQRYLALPDDRRPWMRTYPIRRHLPDERRVVVDFVLHGDGDGGHGGHDGPATAWAAGARPGDVIGLYGPSVSHVRTPGAHDWKLFVGDETALPAISAWLESLGPDDHAVVVAEVAGASEEQALDSAASVSVTWLHRDGVPAGRSGLLLGAVRAMSWPGGDVFAWVAGEASVVREIRRHLVGERGLDRTAVTFAGYWRTHLAQDAAPTAEELADYADDVGSG</sequence>
<dbReference type="AlphaFoldDB" id="A0A7W9LNH3"/>
<dbReference type="Gene3D" id="3.40.50.80">
    <property type="entry name" value="Nucleotide-binding domain of ferredoxin-NADP reductase (FNR) module"/>
    <property type="match status" value="1"/>
</dbReference>
<evidence type="ECO:0000313" key="2">
    <source>
        <dbReference type="EMBL" id="MBB5790137.1"/>
    </source>
</evidence>
<dbReference type="InterPro" id="IPR039261">
    <property type="entry name" value="FNR_nucleotide-bd"/>
</dbReference>
<dbReference type="GO" id="GO:0016491">
    <property type="term" value="F:oxidoreductase activity"/>
    <property type="evidence" value="ECO:0007669"/>
    <property type="project" value="InterPro"/>
</dbReference>
<dbReference type="InterPro" id="IPR039374">
    <property type="entry name" value="SIP_fam"/>
</dbReference>
<dbReference type="Pfam" id="PF08021">
    <property type="entry name" value="FAD_binding_9"/>
    <property type="match status" value="1"/>
</dbReference>
<dbReference type="Gene3D" id="2.40.30.10">
    <property type="entry name" value="Translation factors"/>
    <property type="match status" value="1"/>
</dbReference>
<dbReference type="RefSeq" id="WP_221441237.1">
    <property type="nucleotide sequence ID" value="NZ_JACHMM010000001.1"/>
</dbReference>
<protein>
    <submittedName>
        <fullName evidence="2">NADPH-dependent ferric siderophore reductase</fullName>
    </submittedName>
</protein>
<dbReference type="InterPro" id="IPR017938">
    <property type="entry name" value="Riboflavin_synthase-like_b-brl"/>
</dbReference>
<dbReference type="InterPro" id="IPR013113">
    <property type="entry name" value="SIP_FAD-bd"/>
</dbReference>
<gene>
    <name evidence="2" type="ORF">HD601_004712</name>
</gene>
<dbReference type="SUPFAM" id="SSF63380">
    <property type="entry name" value="Riboflavin synthase domain-like"/>
    <property type="match status" value="1"/>
</dbReference>
<dbReference type="InterPro" id="IPR017927">
    <property type="entry name" value="FAD-bd_FR_type"/>
</dbReference>
<name>A0A7W9LNH3_9ACTN</name>
<dbReference type="PANTHER" id="PTHR30157">
    <property type="entry name" value="FERRIC REDUCTASE, NADPH-DEPENDENT"/>
    <property type="match status" value="1"/>
</dbReference>
<dbReference type="InterPro" id="IPR007037">
    <property type="entry name" value="SIP_rossman_dom"/>
</dbReference>
<feature type="domain" description="FAD-binding FR-type" evidence="1">
    <location>
        <begin position="17"/>
        <end position="158"/>
    </location>
</feature>
<dbReference type="Proteomes" id="UP000542813">
    <property type="component" value="Unassembled WGS sequence"/>
</dbReference>
<reference evidence="2 3" key="1">
    <citation type="submission" date="2020-08" db="EMBL/GenBank/DDBJ databases">
        <title>Sequencing the genomes of 1000 actinobacteria strains.</title>
        <authorList>
            <person name="Klenk H.-P."/>
        </authorList>
    </citation>
    <scope>NUCLEOTIDE SEQUENCE [LARGE SCALE GENOMIC DNA]</scope>
    <source>
        <strain evidence="2 3">DSM 102122</strain>
    </source>
</reference>
<dbReference type="PROSITE" id="PS51384">
    <property type="entry name" value="FAD_FR"/>
    <property type="match status" value="1"/>
</dbReference>
<dbReference type="EMBL" id="JACHMM010000001">
    <property type="protein sequence ID" value="MBB5790137.1"/>
    <property type="molecule type" value="Genomic_DNA"/>
</dbReference>
<comment type="caution">
    <text evidence="2">The sequence shown here is derived from an EMBL/GenBank/DDBJ whole genome shotgun (WGS) entry which is preliminary data.</text>
</comment>
<organism evidence="2 3">
    <name type="scientific">Jiangella mangrovi</name>
    <dbReference type="NCBI Taxonomy" id="1524084"/>
    <lineage>
        <taxon>Bacteria</taxon>
        <taxon>Bacillati</taxon>
        <taxon>Actinomycetota</taxon>
        <taxon>Actinomycetes</taxon>
        <taxon>Jiangellales</taxon>
        <taxon>Jiangellaceae</taxon>
        <taxon>Jiangella</taxon>
    </lineage>
</organism>
<dbReference type="CDD" id="cd06193">
    <property type="entry name" value="siderophore_interacting"/>
    <property type="match status" value="1"/>
</dbReference>
<keyword evidence="3" id="KW-1185">Reference proteome</keyword>
<accession>A0A7W9LNH3</accession>
<dbReference type="Pfam" id="PF04954">
    <property type="entry name" value="SIP"/>
    <property type="match status" value="1"/>
</dbReference>